<evidence type="ECO:0000313" key="3">
    <source>
        <dbReference type="Proteomes" id="UP000198397"/>
    </source>
</evidence>
<organism evidence="2 3">
    <name type="scientific">Halorubrum vacuolatum</name>
    <name type="common">Natronobacterium vacuolatum</name>
    <dbReference type="NCBI Taxonomy" id="63740"/>
    <lineage>
        <taxon>Archaea</taxon>
        <taxon>Methanobacteriati</taxon>
        <taxon>Methanobacteriota</taxon>
        <taxon>Stenosarchaea group</taxon>
        <taxon>Halobacteria</taxon>
        <taxon>Halobacteriales</taxon>
        <taxon>Haloferacaceae</taxon>
        <taxon>Halorubrum</taxon>
    </lineage>
</organism>
<dbReference type="EMBL" id="FZNQ01000009">
    <property type="protein sequence ID" value="SNR47966.1"/>
    <property type="molecule type" value="Genomic_DNA"/>
</dbReference>
<proteinExistence type="predicted"/>
<protein>
    <submittedName>
        <fullName evidence="2">Uncharacterized protein</fullName>
    </submittedName>
</protein>
<dbReference type="Proteomes" id="UP000198397">
    <property type="component" value="Unassembled WGS sequence"/>
</dbReference>
<sequence length="401" mass="45825">MDDPLWNAIETDPDEHRSLAEKEQQFLLTGDSGTAPVSDMEDRIHAKAKKLPDRFQQLVDDISLLYFHGYLDNADDDLWEDLLSITNRSQVVRQSPIARTAHQHSGPELELGFEIGSLIRFIHYDPVPAEFVWGIIIGLIGESDRDWENEARNMAELFGELEDYYETRLVSAGRAAREDDGFREERSQIRELLREQGFDPAPPIVDTVLQEYTRGETATNLESPTKSSSTDPNPAEHPDPPAVSPSSEDIHRTGLESIVSRLVNQTQLRSIDRLSKDLREDVFHIQNREIWSVDLDELVCFLGKNGKTSIQDLNETKANRHSKTRALRILSYTDSTVVNRPVTQEDSNANWTLTPYGQILYKTRIEYYSTNWIYNVIAEPERLEDDIASLISRVIEDESEP</sequence>
<feature type="region of interest" description="Disordered" evidence="1">
    <location>
        <begin position="216"/>
        <end position="249"/>
    </location>
</feature>
<reference evidence="2 3" key="1">
    <citation type="submission" date="2017-06" db="EMBL/GenBank/DDBJ databases">
        <authorList>
            <person name="Kim H.J."/>
            <person name="Triplett B.A."/>
        </authorList>
    </citation>
    <scope>NUCLEOTIDE SEQUENCE [LARGE SCALE GENOMIC DNA]</scope>
    <source>
        <strain evidence="2 3">DSM 8800</strain>
    </source>
</reference>
<dbReference type="OrthoDB" id="350273at2157"/>
<keyword evidence="3" id="KW-1185">Reference proteome</keyword>
<name>A0A238WN35_HALVU</name>
<accession>A0A238WN35</accession>
<evidence type="ECO:0000256" key="1">
    <source>
        <dbReference type="SAM" id="MobiDB-lite"/>
    </source>
</evidence>
<evidence type="ECO:0000313" key="2">
    <source>
        <dbReference type="EMBL" id="SNR47966.1"/>
    </source>
</evidence>
<gene>
    <name evidence="2" type="ORF">SAMN06264855_1091</name>
</gene>
<dbReference type="AlphaFoldDB" id="A0A238WN35"/>
<feature type="compositionally biased region" description="Polar residues" evidence="1">
    <location>
        <begin position="216"/>
        <end position="232"/>
    </location>
</feature>
<dbReference type="RefSeq" id="WP_089384835.1">
    <property type="nucleotide sequence ID" value="NZ_FZNQ01000009.1"/>
</dbReference>